<dbReference type="PANTHER" id="PTHR22800:SF250">
    <property type="entry name" value="KILLER CELL LECTIN-LIKE RECEPTOR SUBFAMILY I MEMBER 1"/>
    <property type="match status" value="1"/>
</dbReference>
<evidence type="ECO:0000256" key="3">
    <source>
        <dbReference type="ARBA" id="ARBA00022989"/>
    </source>
</evidence>
<dbReference type="GO" id="GO:0005886">
    <property type="term" value="C:plasma membrane"/>
    <property type="evidence" value="ECO:0007669"/>
    <property type="project" value="UniProtKB-SubCell"/>
</dbReference>
<evidence type="ECO:0000256" key="1">
    <source>
        <dbReference type="ARBA" id="ARBA00004401"/>
    </source>
</evidence>
<gene>
    <name evidence="5" type="ORF">H920_13600</name>
</gene>
<comment type="subcellular location">
    <subcellularLocation>
        <location evidence="1">Cell membrane</location>
        <topology evidence="1">Single-pass type II membrane protein</topology>
    </subcellularLocation>
</comment>
<dbReference type="GO" id="GO:0002223">
    <property type="term" value="P:stimulatory C-type lectin receptor signaling pathway"/>
    <property type="evidence" value="ECO:0007669"/>
    <property type="project" value="TreeGrafter"/>
</dbReference>
<dbReference type="InterPro" id="IPR016187">
    <property type="entry name" value="CTDL_fold"/>
</dbReference>
<dbReference type="eggNOG" id="KOG4297">
    <property type="taxonomic scope" value="Eukaryota"/>
</dbReference>
<dbReference type="AlphaFoldDB" id="A0A091CYX7"/>
<keyword evidence="6" id="KW-1185">Reference proteome</keyword>
<evidence type="ECO:0000313" key="5">
    <source>
        <dbReference type="EMBL" id="KFO25019.1"/>
    </source>
</evidence>
<dbReference type="GO" id="GO:0045954">
    <property type="term" value="P:positive regulation of natural killer cell mediated cytotoxicity"/>
    <property type="evidence" value="ECO:0007669"/>
    <property type="project" value="TreeGrafter"/>
</dbReference>
<proteinExistence type="predicted"/>
<dbReference type="InterPro" id="IPR050919">
    <property type="entry name" value="NKG2/CD94_NK_receptors"/>
</dbReference>
<evidence type="ECO:0000256" key="4">
    <source>
        <dbReference type="ARBA" id="ARBA00023136"/>
    </source>
</evidence>
<accession>A0A091CYX7</accession>
<keyword evidence="2" id="KW-0812">Transmembrane</keyword>
<evidence type="ECO:0000256" key="2">
    <source>
        <dbReference type="ARBA" id="ARBA00022692"/>
    </source>
</evidence>
<dbReference type="Proteomes" id="UP000028990">
    <property type="component" value="Unassembled WGS sequence"/>
</dbReference>
<protein>
    <submittedName>
        <fullName evidence="5">Uncharacterized protein</fullName>
    </submittedName>
</protein>
<keyword evidence="4" id="KW-0472">Membrane</keyword>
<dbReference type="SUPFAM" id="SSF56436">
    <property type="entry name" value="C-type lectin-like"/>
    <property type="match status" value="1"/>
</dbReference>
<name>A0A091CYX7_FUKDA</name>
<organism evidence="5 6">
    <name type="scientific">Fukomys damarensis</name>
    <name type="common">Damaraland mole rat</name>
    <name type="synonym">Cryptomys damarensis</name>
    <dbReference type="NCBI Taxonomy" id="885580"/>
    <lineage>
        <taxon>Eukaryota</taxon>
        <taxon>Metazoa</taxon>
        <taxon>Chordata</taxon>
        <taxon>Craniata</taxon>
        <taxon>Vertebrata</taxon>
        <taxon>Euteleostomi</taxon>
        <taxon>Mammalia</taxon>
        <taxon>Eutheria</taxon>
        <taxon>Euarchontoglires</taxon>
        <taxon>Glires</taxon>
        <taxon>Rodentia</taxon>
        <taxon>Hystricomorpha</taxon>
        <taxon>Bathyergidae</taxon>
        <taxon>Fukomys</taxon>
    </lineage>
</organism>
<sequence length="139" mass="16231">MPKNRQNEDKVDQEEITYTDLKLSKSQQKQRILNKDQSPVLASGQEIDYAQLEFHRKSQPQHRMQLVREQRKEFEISGCTTCKTNANSDPWVWGNVSQVKDHLVSFLESKNLGCAYMSRNIIYPGDCSSRKIYICEFNI</sequence>
<dbReference type="EMBL" id="KN123449">
    <property type="protein sequence ID" value="KFO25019.1"/>
    <property type="molecule type" value="Genomic_DNA"/>
</dbReference>
<evidence type="ECO:0000313" key="6">
    <source>
        <dbReference type="Proteomes" id="UP000028990"/>
    </source>
</evidence>
<dbReference type="PANTHER" id="PTHR22800">
    <property type="entry name" value="C-TYPE LECTIN PROTEINS"/>
    <property type="match status" value="1"/>
</dbReference>
<reference evidence="5 6" key="1">
    <citation type="submission" date="2013-11" db="EMBL/GenBank/DDBJ databases">
        <title>The Damaraland mole rat (Fukomys damarensis) genome and evolution of African mole rats.</title>
        <authorList>
            <person name="Gladyshev V.N."/>
            <person name="Fang X."/>
        </authorList>
    </citation>
    <scope>NUCLEOTIDE SEQUENCE [LARGE SCALE GENOMIC DNA]</scope>
    <source>
        <tissue evidence="5">Liver</tissue>
    </source>
</reference>
<keyword evidence="3" id="KW-1133">Transmembrane helix</keyword>